<feature type="region of interest" description="Disordered" evidence="1">
    <location>
        <begin position="745"/>
        <end position="792"/>
    </location>
</feature>
<dbReference type="Pfam" id="PF15299">
    <property type="entry name" value="ALS2CR8"/>
    <property type="match status" value="1"/>
</dbReference>
<dbReference type="InterPro" id="IPR048324">
    <property type="entry name" value="ZSWIM1-3_RNaseH-like"/>
</dbReference>
<dbReference type="GO" id="GO:0003700">
    <property type="term" value="F:DNA-binding transcription factor activity"/>
    <property type="evidence" value="ECO:0007669"/>
    <property type="project" value="InterPro"/>
</dbReference>
<gene>
    <name evidence="3" type="ORF">LOTGIDRAFT_152862</name>
</gene>
<dbReference type="GeneID" id="20235802"/>
<accession>V4ASB5</accession>
<dbReference type="EMBL" id="KB201304">
    <property type="protein sequence ID" value="ESO97765.1"/>
    <property type="molecule type" value="Genomic_DNA"/>
</dbReference>
<name>V4ASB5_LOTGI</name>
<reference evidence="3 4" key="1">
    <citation type="journal article" date="2013" name="Nature">
        <title>Insights into bilaterian evolution from three spiralian genomes.</title>
        <authorList>
            <person name="Simakov O."/>
            <person name="Marletaz F."/>
            <person name="Cho S.J."/>
            <person name="Edsinger-Gonzales E."/>
            <person name="Havlak P."/>
            <person name="Hellsten U."/>
            <person name="Kuo D.H."/>
            <person name="Larsson T."/>
            <person name="Lv J."/>
            <person name="Arendt D."/>
            <person name="Savage R."/>
            <person name="Osoegawa K."/>
            <person name="de Jong P."/>
            <person name="Grimwood J."/>
            <person name="Chapman J.A."/>
            <person name="Shapiro H."/>
            <person name="Aerts A."/>
            <person name="Otillar R.P."/>
            <person name="Terry A.Y."/>
            <person name="Boore J.L."/>
            <person name="Grigoriev I.V."/>
            <person name="Lindberg D.R."/>
            <person name="Seaver E.C."/>
            <person name="Weisblat D.A."/>
            <person name="Putnam N.H."/>
            <person name="Rokhsar D.S."/>
        </authorList>
    </citation>
    <scope>NUCLEOTIDE SEQUENCE [LARGE SCALE GENOMIC DNA]</scope>
</reference>
<keyword evidence="4" id="KW-1185">Reference proteome</keyword>
<dbReference type="PANTHER" id="PTHR47456">
    <property type="entry name" value="PHD-TYPE DOMAIN-CONTAINING PROTEIN"/>
    <property type="match status" value="1"/>
</dbReference>
<dbReference type="AlphaFoldDB" id="V4ASB5"/>
<feature type="region of interest" description="Disordered" evidence="1">
    <location>
        <begin position="97"/>
        <end position="125"/>
    </location>
</feature>
<dbReference type="OMA" id="GCEGWIS"/>
<evidence type="ECO:0000313" key="3">
    <source>
        <dbReference type="EMBL" id="ESO97765.1"/>
    </source>
</evidence>
<dbReference type="InterPro" id="IPR029309">
    <property type="entry name" value="CaRF"/>
</dbReference>
<dbReference type="PANTHER" id="PTHR47456:SF1">
    <property type="entry name" value="PHD-TYPE DOMAIN-CONTAINING PROTEIN"/>
    <property type="match status" value="1"/>
</dbReference>
<evidence type="ECO:0000256" key="1">
    <source>
        <dbReference type="SAM" id="MobiDB-lite"/>
    </source>
</evidence>
<dbReference type="HOGENOM" id="CLU_285022_0_0_1"/>
<feature type="domain" description="ZSWIM1/3 RNaseH-like" evidence="2">
    <location>
        <begin position="330"/>
        <end position="425"/>
    </location>
</feature>
<dbReference type="KEGG" id="lgi:LOTGIDRAFT_152862"/>
<feature type="compositionally biased region" description="Basic residues" evidence="1">
    <location>
        <begin position="888"/>
        <end position="898"/>
    </location>
</feature>
<dbReference type="OrthoDB" id="6123925at2759"/>
<feature type="compositionally biased region" description="Polar residues" evidence="1">
    <location>
        <begin position="749"/>
        <end position="761"/>
    </location>
</feature>
<protein>
    <recommendedName>
        <fullName evidence="2">ZSWIM1/3 RNaseH-like domain-containing protein</fullName>
    </recommendedName>
</protein>
<dbReference type="STRING" id="225164.V4ASB5"/>
<evidence type="ECO:0000313" key="4">
    <source>
        <dbReference type="Proteomes" id="UP000030746"/>
    </source>
</evidence>
<organism evidence="3 4">
    <name type="scientific">Lottia gigantea</name>
    <name type="common">Giant owl limpet</name>
    <dbReference type="NCBI Taxonomy" id="225164"/>
    <lineage>
        <taxon>Eukaryota</taxon>
        <taxon>Metazoa</taxon>
        <taxon>Spiralia</taxon>
        <taxon>Lophotrochozoa</taxon>
        <taxon>Mollusca</taxon>
        <taxon>Gastropoda</taxon>
        <taxon>Patellogastropoda</taxon>
        <taxon>Lottioidea</taxon>
        <taxon>Lottiidae</taxon>
        <taxon>Lottia</taxon>
    </lineage>
</organism>
<feature type="region of interest" description="Disordered" evidence="1">
    <location>
        <begin position="880"/>
        <end position="907"/>
    </location>
</feature>
<feature type="compositionally biased region" description="Basic residues" evidence="1">
    <location>
        <begin position="766"/>
        <end position="777"/>
    </location>
</feature>
<feature type="compositionally biased region" description="Basic and acidic residues" evidence="1">
    <location>
        <begin position="97"/>
        <end position="107"/>
    </location>
</feature>
<dbReference type="CTD" id="20235802"/>
<dbReference type="RefSeq" id="XP_009051615.1">
    <property type="nucleotide sequence ID" value="XM_009053367.1"/>
</dbReference>
<proteinExistence type="predicted"/>
<dbReference type="Proteomes" id="UP000030746">
    <property type="component" value="Unassembled WGS sequence"/>
</dbReference>
<sequence length="1088" mass="124322">MDNIINLQRKGLYYEGYVDGERNLKKFEEDLRIETNQKFSTCSRHTRDGPSLAKKPRYKGEGKLHWSSEIGGIHIPFSGTPFRLHSVYYKECMFGTDHRKPKEKPPEPEVTDPSGNKKTPKKRVRLQPSLKRGCQAYLRIREIKMFPEYKLPADIEGMKGWQVKKLKKECLERLRADMEKGLPLSMSRYYITCPVAEAHNHPLDSMANAFAQPVHPSIIAKIQELVPQGIDTVRDVKVHLREYVRNTVCKHGPQPSESNQGYFPTNKNIRNHINIALSQQKQKFERDQESLQGQIDQWKEVDPEASFYYRPNIERGGGEGQRQSLIFVEQMAWQKRLIQRYGEVCLLFANYKTMKPAYPIFFLVVKTNVSYSTVATFIVKDETMSHVQEALNIIKSWNPNFNPTYLMCDISDAQINALEAVFPTSLVYLCDSLRQKAWEVWFKKPENGVPSSDQKALLTMLENIANSTTDEIFQNTMYKLKSNEIWQRHTKVQQYITSTWLPHQVRWVKCYRHGHFNTIVSVNHGRPIVTSIKNFKENYLSDHLDKTFSGVVGIVQNFFLPDTYQEYIRENVKLTAEFKPYDKKIPEFLHERPHEYIQHVLKGLEAAKGDFTVYKTDAAGGFHVRSVTQNEGELWHYVNFAMPSCQCVDWFLRRWVCKHFCAIFMYFPNEYNHNHLPETYLLNPYIIIDKQAIEPQKIVYDQFSIPPLPPQPDVPVVEEKEDATNFQDNADGVEVEVSEALPTLESVAAQKQNPETSTTVEEPNLRSRRTRKTRHVVKPVDSGDDEEAEATVPATLEEPLSPRSDLKKVRSECVTAISEANTAAYLCHDLAALKKSTELAKEIFRLLQSGEKFDSEFLFISRKRLKWKFKKTPYKSYKKAKTDDGKAKLPKKPRKKKPKADVPAAVGSAVSTQPAQIHFNELQNMTVMDENGENLTLINDTTLHVPSTSIPDVSSVQVVQTSLPQSTLPMEHNTAHIPLASMSHMQHGAVVSIPGGSLNHVPVSMPPGHVHHGSITIPTGHIPTVSMQQVPITMHHVPAQMHQVPVQMHHVPSSMHEIHQTGAMHIPMSHCTDETSLAARALSEIINS</sequence>
<evidence type="ECO:0000259" key="2">
    <source>
        <dbReference type="Pfam" id="PF21056"/>
    </source>
</evidence>
<dbReference type="Pfam" id="PF21056">
    <property type="entry name" value="ZSWIM1-3_RNaseH-like"/>
    <property type="match status" value="1"/>
</dbReference>